<evidence type="ECO:0000313" key="3">
    <source>
        <dbReference type="Proteomes" id="UP001419268"/>
    </source>
</evidence>
<feature type="region of interest" description="Disordered" evidence="1">
    <location>
        <begin position="1"/>
        <end position="50"/>
    </location>
</feature>
<evidence type="ECO:0000313" key="2">
    <source>
        <dbReference type="EMBL" id="KAK9112150.1"/>
    </source>
</evidence>
<dbReference type="EMBL" id="JBBNAG010000008">
    <property type="protein sequence ID" value="KAK9112150.1"/>
    <property type="molecule type" value="Genomic_DNA"/>
</dbReference>
<gene>
    <name evidence="2" type="ORF">Scep_019669</name>
</gene>
<proteinExistence type="predicted"/>
<name>A0AAP0NNI9_9MAGN</name>
<feature type="compositionally biased region" description="Polar residues" evidence="1">
    <location>
        <begin position="31"/>
        <end position="43"/>
    </location>
</feature>
<sequence>MRIYRYKSNSPKTIRKTMKKKRKEKNSNMIDQISSMYSKLASQQERHPFN</sequence>
<feature type="compositionally biased region" description="Basic residues" evidence="1">
    <location>
        <begin position="13"/>
        <end position="24"/>
    </location>
</feature>
<comment type="caution">
    <text evidence="2">The sequence shown here is derived from an EMBL/GenBank/DDBJ whole genome shotgun (WGS) entry which is preliminary data.</text>
</comment>
<organism evidence="2 3">
    <name type="scientific">Stephania cephalantha</name>
    <dbReference type="NCBI Taxonomy" id="152367"/>
    <lineage>
        <taxon>Eukaryota</taxon>
        <taxon>Viridiplantae</taxon>
        <taxon>Streptophyta</taxon>
        <taxon>Embryophyta</taxon>
        <taxon>Tracheophyta</taxon>
        <taxon>Spermatophyta</taxon>
        <taxon>Magnoliopsida</taxon>
        <taxon>Ranunculales</taxon>
        <taxon>Menispermaceae</taxon>
        <taxon>Menispermoideae</taxon>
        <taxon>Cissampelideae</taxon>
        <taxon>Stephania</taxon>
    </lineage>
</organism>
<protein>
    <submittedName>
        <fullName evidence="2">Uncharacterized protein</fullName>
    </submittedName>
</protein>
<reference evidence="2 3" key="1">
    <citation type="submission" date="2024-01" db="EMBL/GenBank/DDBJ databases">
        <title>Genome assemblies of Stephania.</title>
        <authorList>
            <person name="Yang L."/>
        </authorList>
    </citation>
    <scope>NUCLEOTIDE SEQUENCE [LARGE SCALE GENOMIC DNA]</scope>
    <source>
        <strain evidence="2">JXDWG</strain>
        <tissue evidence="2">Leaf</tissue>
    </source>
</reference>
<dbReference type="Proteomes" id="UP001419268">
    <property type="component" value="Unassembled WGS sequence"/>
</dbReference>
<dbReference type="AlphaFoldDB" id="A0AAP0NNI9"/>
<accession>A0AAP0NNI9</accession>
<keyword evidence="3" id="KW-1185">Reference proteome</keyword>
<evidence type="ECO:0000256" key="1">
    <source>
        <dbReference type="SAM" id="MobiDB-lite"/>
    </source>
</evidence>